<evidence type="ECO:0000313" key="1">
    <source>
        <dbReference type="EMBL" id="CAD1479417.1"/>
    </source>
</evidence>
<dbReference type="OrthoDB" id="10573450at2759"/>
<keyword evidence="2" id="KW-1185">Reference proteome</keyword>
<feature type="non-terminal residue" evidence="1">
    <location>
        <position position="1"/>
    </location>
</feature>
<dbReference type="AlphaFoldDB" id="A0A6V7HFH9"/>
<proteinExistence type="predicted"/>
<name>A0A6V7HFH9_9HYME</name>
<dbReference type="Proteomes" id="UP000752696">
    <property type="component" value="Unassembled WGS sequence"/>
</dbReference>
<accession>A0A6V7HFH9</accession>
<evidence type="ECO:0000313" key="2">
    <source>
        <dbReference type="Proteomes" id="UP000752696"/>
    </source>
</evidence>
<comment type="caution">
    <text evidence="1">The sequence shown here is derived from an EMBL/GenBank/DDBJ whole genome shotgun (WGS) entry which is preliminary data.</text>
</comment>
<dbReference type="EMBL" id="CAJDYZ010011410">
    <property type="protein sequence ID" value="CAD1479417.1"/>
    <property type="molecule type" value="Genomic_DNA"/>
</dbReference>
<reference evidence="1" key="1">
    <citation type="submission" date="2020-07" db="EMBL/GenBank/DDBJ databases">
        <authorList>
            <person name="Nazaruddin N."/>
        </authorList>
    </citation>
    <scope>NUCLEOTIDE SEQUENCE</scope>
</reference>
<organism evidence="1 2">
    <name type="scientific">Heterotrigona itama</name>
    <dbReference type="NCBI Taxonomy" id="395501"/>
    <lineage>
        <taxon>Eukaryota</taxon>
        <taxon>Metazoa</taxon>
        <taxon>Ecdysozoa</taxon>
        <taxon>Arthropoda</taxon>
        <taxon>Hexapoda</taxon>
        <taxon>Insecta</taxon>
        <taxon>Pterygota</taxon>
        <taxon>Neoptera</taxon>
        <taxon>Endopterygota</taxon>
        <taxon>Hymenoptera</taxon>
        <taxon>Apocrita</taxon>
        <taxon>Aculeata</taxon>
        <taxon>Apoidea</taxon>
        <taxon>Anthophila</taxon>
        <taxon>Apidae</taxon>
        <taxon>Heterotrigona</taxon>
    </lineage>
</organism>
<protein>
    <submittedName>
        <fullName evidence="1">Uncharacterized protein</fullName>
    </submittedName>
</protein>
<gene>
    <name evidence="1" type="ORF">MHI_LOCUS857185</name>
</gene>
<sequence>SSSVKFVAISSRNVRSPYGKHVDGRLDAIEIFTKSKHSYFPSLWDTRDETRARSGHMRFSLKLSNNDRGVNDSRGAGTRLTRESWTQRSGRLTPERCGQVERKDVSMVGGYGVDALYVIRLGQGGFHEVSVGVRESPDGRLLANSNDTLDSQRRCNVMINQMLMKPNNSDIHASRIVKSLLELTRFLPFFKRTIKLQPNGSLEKFYLCDE</sequence>